<dbReference type="InterPro" id="IPR016024">
    <property type="entry name" value="ARM-type_fold"/>
</dbReference>
<accession>A0ABW0VMP3</accession>
<sequence>MDLATLFADVDRIDWSQVEHAYGPARDVPGLLRALPTGDDEAEEAEQELWSGLLHQGSVYSATAAAAPFLAGLAVAGVRSASLLDMLGAAAGSTDECSTPRPGAVRAAVVAQVPTILPLLADGDAEVRRFALYAVARCGSAAAPAAGAALRQRWAAETDPAVRADVLTACVQVTGEAAGDLCDAARSASQPPPVRTAALLARVETGRPWTAEHTAAVVALAPLRRYAAGDPWGRDPLPDLAVGLHAHGCVDAAIELVGAVLAQSVRALCAGDEDARPTVEEATWAADRLVLRSRSAPARLLPAMLPLLDDPATAGDVITALRDWAVPAPEAVPPLARLAEGADGSADRALEALVALGAPEATALLARHLADRPLALKSAFLRTVRRPPAPLPYDPALLAAVRARLAAVTAGTATPGYRAPSAPVRTNEPVLLAGLLGGWGPAARSATPELVAALAHHPVAAGRALAAVADAEPHPEAMAALRARAGSGRLADRLRAATELHAMTGEAASLVAVLGQILDEPDGPQTHGLDALAPLGEQARPLLPRLLALLAEPAGSPATAPVLRARLAAGLAVRELTGDQDALLAVVLEVLTRTSGWWGDPAAAAAASAAALLGPAGRTAVPRLLPLLDRPGTAPAAARALVALDPGSDRPAGVPLTDLADRVLAALRPGAYRNAALAALEALAVLGPTAFTPAQLAHLGRLANGDRRIVGSGSYTELVRGDEEFRAAARESLAEATR</sequence>
<protein>
    <recommendedName>
        <fullName evidence="3">PBS lyase</fullName>
    </recommendedName>
</protein>
<gene>
    <name evidence="1" type="ORF">ACFPZF_37380</name>
</gene>
<evidence type="ECO:0008006" key="3">
    <source>
        <dbReference type="Google" id="ProtNLM"/>
    </source>
</evidence>
<dbReference type="Proteomes" id="UP001596066">
    <property type="component" value="Unassembled WGS sequence"/>
</dbReference>
<reference evidence="2" key="1">
    <citation type="journal article" date="2019" name="Int. J. Syst. Evol. Microbiol.">
        <title>The Global Catalogue of Microorganisms (GCM) 10K type strain sequencing project: providing services to taxonomists for standard genome sequencing and annotation.</title>
        <authorList>
            <consortium name="The Broad Institute Genomics Platform"/>
            <consortium name="The Broad Institute Genome Sequencing Center for Infectious Disease"/>
            <person name="Wu L."/>
            <person name="Ma J."/>
        </authorList>
    </citation>
    <scope>NUCLEOTIDE SEQUENCE [LARGE SCALE GENOMIC DNA]</scope>
    <source>
        <strain evidence="2">CGMCC 4.1622</strain>
    </source>
</reference>
<organism evidence="1 2">
    <name type="scientific">Kitasatospora cinereorecta</name>
    <dbReference type="NCBI Taxonomy" id="285560"/>
    <lineage>
        <taxon>Bacteria</taxon>
        <taxon>Bacillati</taxon>
        <taxon>Actinomycetota</taxon>
        <taxon>Actinomycetes</taxon>
        <taxon>Kitasatosporales</taxon>
        <taxon>Streptomycetaceae</taxon>
        <taxon>Kitasatospora</taxon>
    </lineage>
</organism>
<evidence type="ECO:0000313" key="2">
    <source>
        <dbReference type="Proteomes" id="UP001596066"/>
    </source>
</evidence>
<evidence type="ECO:0000313" key="1">
    <source>
        <dbReference type="EMBL" id="MFC5647002.1"/>
    </source>
</evidence>
<dbReference type="RefSeq" id="WP_346149087.1">
    <property type="nucleotide sequence ID" value="NZ_BAAAUA010000064.1"/>
</dbReference>
<dbReference type="EMBL" id="JBHSOC010000125">
    <property type="protein sequence ID" value="MFC5647002.1"/>
    <property type="molecule type" value="Genomic_DNA"/>
</dbReference>
<dbReference type="SUPFAM" id="SSF48371">
    <property type="entry name" value="ARM repeat"/>
    <property type="match status" value="1"/>
</dbReference>
<comment type="caution">
    <text evidence="1">The sequence shown here is derived from an EMBL/GenBank/DDBJ whole genome shotgun (WGS) entry which is preliminary data.</text>
</comment>
<name>A0ABW0VMP3_9ACTN</name>
<keyword evidence="2" id="KW-1185">Reference proteome</keyword>
<proteinExistence type="predicted"/>